<name>A0A0X3TM12_9RHOB</name>
<evidence type="ECO:0000313" key="1">
    <source>
        <dbReference type="EMBL" id="KUJ76753.1"/>
    </source>
</evidence>
<keyword evidence="2" id="KW-1185">Reference proteome</keyword>
<evidence type="ECO:0008006" key="3">
    <source>
        <dbReference type="Google" id="ProtNLM"/>
    </source>
</evidence>
<protein>
    <recommendedName>
        <fullName evidence="3">Dihydroorotate dehydrogenase</fullName>
    </recommendedName>
</protein>
<reference evidence="1 2" key="1">
    <citation type="submission" date="2015-12" db="EMBL/GenBank/DDBJ databases">
        <authorList>
            <person name="Shamseldin A."/>
            <person name="Moawad H."/>
            <person name="Abd El-Rahim W.M."/>
            <person name="Sadowsky M.J."/>
        </authorList>
    </citation>
    <scope>NUCLEOTIDE SEQUENCE [LARGE SCALE GENOMIC DNA]</scope>
    <source>
        <strain evidence="1 2">ZGT118</strain>
    </source>
</reference>
<dbReference type="STRING" id="1685379.AVO45_09595"/>
<comment type="caution">
    <text evidence="1">The sequence shown here is derived from an EMBL/GenBank/DDBJ whole genome shotgun (WGS) entry which is preliminary data.</text>
</comment>
<sequence length="116" mass="12915">MTMVDHDTELDELFAVARRQRDHLPEGLAGRMMADAAQVHSEQSLPEQPRQRPVWLQVFDFLGGWRGVGGLATACAAGIWIGLAPPSFLPDPLDLLLQQDETELISDLTLSELYME</sequence>
<evidence type="ECO:0000313" key="2">
    <source>
        <dbReference type="Proteomes" id="UP000053791"/>
    </source>
</evidence>
<accession>A0A0X3TM12</accession>
<organism evidence="1 2">
    <name type="scientific">Ruegeria marisrubri</name>
    <dbReference type="NCBI Taxonomy" id="1685379"/>
    <lineage>
        <taxon>Bacteria</taxon>
        <taxon>Pseudomonadati</taxon>
        <taxon>Pseudomonadota</taxon>
        <taxon>Alphaproteobacteria</taxon>
        <taxon>Rhodobacterales</taxon>
        <taxon>Roseobacteraceae</taxon>
        <taxon>Ruegeria</taxon>
    </lineage>
</organism>
<proteinExistence type="predicted"/>
<dbReference type="EMBL" id="LQBQ01000034">
    <property type="protein sequence ID" value="KUJ76753.1"/>
    <property type="molecule type" value="Genomic_DNA"/>
</dbReference>
<dbReference type="Proteomes" id="UP000053791">
    <property type="component" value="Unassembled WGS sequence"/>
</dbReference>
<dbReference type="AlphaFoldDB" id="A0A0X3TM12"/>
<gene>
    <name evidence="1" type="ORF">AVO45_09595</name>
</gene>